<organism evidence="1 2">
    <name type="scientific">Nitrosomonas oligotropha</name>
    <dbReference type="NCBI Taxonomy" id="42354"/>
    <lineage>
        <taxon>Bacteria</taxon>
        <taxon>Pseudomonadati</taxon>
        <taxon>Pseudomonadota</taxon>
        <taxon>Betaproteobacteria</taxon>
        <taxon>Nitrosomonadales</taxon>
        <taxon>Nitrosomonadaceae</taxon>
        <taxon>Nitrosomonas</taxon>
    </lineage>
</organism>
<evidence type="ECO:0000313" key="1">
    <source>
        <dbReference type="EMBL" id="SEP16514.1"/>
    </source>
</evidence>
<sequence length="73" mass="8082">MQHILLNCITGLVMAPVDSFLFEATKKAFCYGIVEAIAGAADTTEASGIPYWHIVPIRMHNQSCLWLAPPDRH</sequence>
<gene>
    <name evidence="1" type="ORF">SAMN05216333_1674</name>
</gene>
<dbReference type="Proteomes" id="UP000198814">
    <property type="component" value="Unassembled WGS sequence"/>
</dbReference>
<dbReference type="AlphaFoldDB" id="A0A1H8VMI0"/>
<proteinExistence type="predicted"/>
<keyword evidence="2" id="KW-1185">Reference proteome</keyword>
<dbReference type="EMBL" id="FODO01000067">
    <property type="protein sequence ID" value="SEP16514.1"/>
    <property type="molecule type" value="Genomic_DNA"/>
</dbReference>
<protein>
    <submittedName>
        <fullName evidence="1">Uncharacterized protein</fullName>
    </submittedName>
</protein>
<reference evidence="2" key="1">
    <citation type="submission" date="2016-10" db="EMBL/GenBank/DDBJ databases">
        <authorList>
            <person name="Varghese N."/>
            <person name="Submissions S."/>
        </authorList>
    </citation>
    <scope>NUCLEOTIDE SEQUENCE [LARGE SCALE GENOMIC DNA]</scope>
    <source>
        <strain evidence="2">Nm76</strain>
    </source>
</reference>
<name>A0A1H8VMI0_9PROT</name>
<feature type="non-terminal residue" evidence="1">
    <location>
        <position position="73"/>
    </location>
</feature>
<evidence type="ECO:0000313" key="2">
    <source>
        <dbReference type="Proteomes" id="UP000198814"/>
    </source>
</evidence>
<accession>A0A1H8VMI0</accession>